<dbReference type="KEGG" id="rlc:K227x_54730"/>
<organism evidence="1 2">
    <name type="scientific">Rubripirellula lacrimiformis</name>
    <dbReference type="NCBI Taxonomy" id="1930273"/>
    <lineage>
        <taxon>Bacteria</taxon>
        <taxon>Pseudomonadati</taxon>
        <taxon>Planctomycetota</taxon>
        <taxon>Planctomycetia</taxon>
        <taxon>Pirellulales</taxon>
        <taxon>Pirellulaceae</taxon>
        <taxon>Rubripirellula</taxon>
    </lineage>
</organism>
<name>A0A517NIY1_9BACT</name>
<evidence type="ECO:0000313" key="1">
    <source>
        <dbReference type="EMBL" id="QDT07048.1"/>
    </source>
</evidence>
<dbReference type="Proteomes" id="UP000318538">
    <property type="component" value="Chromosome"/>
</dbReference>
<dbReference type="AlphaFoldDB" id="A0A517NIY1"/>
<accession>A0A517NIY1</accession>
<reference evidence="1 2" key="1">
    <citation type="submission" date="2019-02" db="EMBL/GenBank/DDBJ databases">
        <title>Deep-cultivation of Planctomycetes and their phenomic and genomic characterization uncovers novel biology.</title>
        <authorList>
            <person name="Wiegand S."/>
            <person name="Jogler M."/>
            <person name="Boedeker C."/>
            <person name="Pinto D."/>
            <person name="Vollmers J."/>
            <person name="Rivas-Marin E."/>
            <person name="Kohn T."/>
            <person name="Peeters S.H."/>
            <person name="Heuer A."/>
            <person name="Rast P."/>
            <person name="Oberbeckmann S."/>
            <person name="Bunk B."/>
            <person name="Jeske O."/>
            <person name="Meyerdierks A."/>
            <person name="Storesund J.E."/>
            <person name="Kallscheuer N."/>
            <person name="Luecker S."/>
            <person name="Lage O.M."/>
            <person name="Pohl T."/>
            <person name="Merkel B.J."/>
            <person name="Hornburger P."/>
            <person name="Mueller R.-W."/>
            <person name="Bruemmer F."/>
            <person name="Labrenz M."/>
            <person name="Spormann A.M."/>
            <person name="Op den Camp H."/>
            <person name="Overmann J."/>
            <person name="Amann R."/>
            <person name="Jetten M.S.M."/>
            <person name="Mascher T."/>
            <person name="Medema M.H."/>
            <person name="Devos D.P."/>
            <person name="Kaster A.-K."/>
            <person name="Ovreas L."/>
            <person name="Rohde M."/>
            <person name="Galperin M.Y."/>
            <person name="Jogler C."/>
        </authorList>
    </citation>
    <scope>NUCLEOTIDE SEQUENCE [LARGE SCALE GENOMIC DNA]</scope>
    <source>
        <strain evidence="1 2">K22_7</strain>
    </source>
</reference>
<gene>
    <name evidence="1" type="ORF">K227x_54730</name>
</gene>
<dbReference type="EMBL" id="CP036525">
    <property type="protein sequence ID" value="QDT07048.1"/>
    <property type="molecule type" value="Genomic_DNA"/>
</dbReference>
<protein>
    <submittedName>
        <fullName evidence="1">Uncharacterized protein</fullName>
    </submittedName>
</protein>
<evidence type="ECO:0000313" key="2">
    <source>
        <dbReference type="Proteomes" id="UP000318538"/>
    </source>
</evidence>
<proteinExistence type="predicted"/>
<keyword evidence="2" id="KW-1185">Reference proteome</keyword>
<sequence>MSSVLSEHAAGKSLHFIGDSAYTGGRMLDQIPTHVQVTRA</sequence>